<organism evidence="5 6">
    <name type="scientific">Muricoccus nepalensis</name>
    <dbReference type="NCBI Taxonomy" id="1854500"/>
    <lineage>
        <taxon>Bacteria</taxon>
        <taxon>Pseudomonadati</taxon>
        <taxon>Pseudomonadota</taxon>
        <taxon>Alphaproteobacteria</taxon>
        <taxon>Acetobacterales</taxon>
        <taxon>Roseomonadaceae</taxon>
        <taxon>Muricoccus</taxon>
    </lineage>
</organism>
<evidence type="ECO:0000256" key="2">
    <source>
        <dbReference type="ARBA" id="ARBA00022670"/>
    </source>
</evidence>
<keyword evidence="3" id="KW-0378">Hydrolase</keyword>
<evidence type="ECO:0000313" key="5">
    <source>
        <dbReference type="EMBL" id="TPG44231.1"/>
    </source>
</evidence>
<dbReference type="Proteomes" id="UP000317078">
    <property type="component" value="Unassembled WGS sequence"/>
</dbReference>
<name>A0A502F671_9PROT</name>
<dbReference type="InterPro" id="IPR006433">
    <property type="entry name" value="Prohead_protease"/>
</dbReference>
<dbReference type="AlphaFoldDB" id="A0A502F671"/>
<keyword evidence="1" id="KW-1188">Viral release from host cell</keyword>
<dbReference type="EMBL" id="RCZP01000057">
    <property type="protein sequence ID" value="TPG44231.1"/>
    <property type="molecule type" value="Genomic_DNA"/>
</dbReference>
<evidence type="ECO:0000259" key="4">
    <source>
        <dbReference type="Pfam" id="PF04586"/>
    </source>
</evidence>
<dbReference type="NCBIfam" id="TIGR01543">
    <property type="entry name" value="proheadase_HK97"/>
    <property type="match status" value="1"/>
</dbReference>
<keyword evidence="6" id="KW-1185">Reference proteome</keyword>
<dbReference type="OrthoDB" id="64791at2"/>
<dbReference type="Pfam" id="PF04586">
    <property type="entry name" value="Peptidase_S78"/>
    <property type="match status" value="1"/>
</dbReference>
<reference evidence="5 6" key="1">
    <citation type="journal article" date="2019" name="Environ. Microbiol.">
        <title>Species interactions and distinct microbial communities in high Arctic permafrost affected cryosols are associated with the CH4 and CO2 gas fluxes.</title>
        <authorList>
            <person name="Altshuler I."/>
            <person name="Hamel J."/>
            <person name="Turney S."/>
            <person name="Magnuson E."/>
            <person name="Levesque R."/>
            <person name="Greer C."/>
            <person name="Whyte L.G."/>
        </authorList>
    </citation>
    <scope>NUCLEOTIDE SEQUENCE [LARGE SCALE GENOMIC DNA]</scope>
    <source>
        <strain evidence="5 6">S9.3B</strain>
    </source>
</reference>
<keyword evidence="2 5" id="KW-0645">Protease</keyword>
<evidence type="ECO:0000313" key="6">
    <source>
        <dbReference type="Proteomes" id="UP000317078"/>
    </source>
</evidence>
<gene>
    <name evidence="5" type="ORF">EAH89_27795</name>
</gene>
<evidence type="ECO:0000256" key="3">
    <source>
        <dbReference type="ARBA" id="ARBA00022801"/>
    </source>
</evidence>
<protein>
    <submittedName>
        <fullName evidence="5">HK97 family phage prohead protease</fullName>
    </submittedName>
</protein>
<dbReference type="GO" id="GO:0008233">
    <property type="term" value="F:peptidase activity"/>
    <property type="evidence" value="ECO:0007669"/>
    <property type="project" value="UniProtKB-KW"/>
</dbReference>
<proteinExistence type="predicted"/>
<dbReference type="InterPro" id="IPR054613">
    <property type="entry name" value="Peptidase_S78_dom"/>
</dbReference>
<evidence type="ECO:0000256" key="1">
    <source>
        <dbReference type="ARBA" id="ARBA00022612"/>
    </source>
</evidence>
<feature type="domain" description="Prohead serine protease" evidence="4">
    <location>
        <begin position="12"/>
        <end position="154"/>
    </location>
</feature>
<sequence>MECRAATELRAAGRRLEGYAAVFGAAAKIGAFTETILPGAFRATLASRGDILALVDHDPGRLLARTGSGSLRLAEDSRGLHFSLDVPDTSLGRDILALAERRDLGGMSFTFRAKDEAWPARDRRELRAVELLEVSVVQAFPAYSATTVEARHRAAQGDALARQRFLETL</sequence>
<accession>A0A502F671</accession>
<dbReference type="GO" id="GO:0006508">
    <property type="term" value="P:proteolysis"/>
    <property type="evidence" value="ECO:0007669"/>
    <property type="project" value="UniProtKB-KW"/>
</dbReference>
<comment type="caution">
    <text evidence="5">The sequence shown here is derived from an EMBL/GenBank/DDBJ whole genome shotgun (WGS) entry which is preliminary data.</text>
</comment>